<keyword evidence="6" id="KW-1185">Reference proteome</keyword>
<feature type="domain" description="tRNA-splicing endonuclease subunit Sen54 N-terminal" evidence="4">
    <location>
        <begin position="56"/>
        <end position="122"/>
    </location>
</feature>
<dbReference type="InterPro" id="IPR024336">
    <property type="entry name" value="tRNA_splic_suSen54_N"/>
</dbReference>
<dbReference type="EMBL" id="OU895878">
    <property type="protein sequence ID" value="CAG9804577.1"/>
    <property type="molecule type" value="Genomic_DNA"/>
</dbReference>
<dbReference type="Proteomes" id="UP001153620">
    <property type="component" value="Chromosome 2"/>
</dbReference>
<evidence type="ECO:0000256" key="3">
    <source>
        <dbReference type="SAM" id="MobiDB-lite"/>
    </source>
</evidence>
<evidence type="ECO:0000256" key="2">
    <source>
        <dbReference type="ARBA" id="ARBA00022694"/>
    </source>
</evidence>
<organism evidence="5 6">
    <name type="scientific">Chironomus riparius</name>
    <dbReference type="NCBI Taxonomy" id="315576"/>
    <lineage>
        <taxon>Eukaryota</taxon>
        <taxon>Metazoa</taxon>
        <taxon>Ecdysozoa</taxon>
        <taxon>Arthropoda</taxon>
        <taxon>Hexapoda</taxon>
        <taxon>Insecta</taxon>
        <taxon>Pterygota</taxon>
        <taxon>Neoptera</taxon>
        <taxon>Endopterygota</taxon>
        <taxon>Diptera</taxon>
        <taxon>Nematocera</taxon>
        <taxon>Chironomoidea</taxon>
        <taxon>Chironomidae</taxon>
        <taxon>Chironominae</taxon>
        <taxon>Chironomus</taxon>
    </lineage>
</organism>
<dbReference type="Pfam" id="PF12928">
    <property type="entry name" value="tRNA_int_end_N2"/>
    <property type="match status" value="1"/>
</dbReference>
<protein>
    <recommendedName>
        <fullName evidence="4">tRNA-splicing endonuclease subunit Sen54 N-terminal domain-containing protein</fullName>
    </recommendedName>
</protein>
<dbReference type="InterPro" id="IPR024337">
    <property type="entry name" value="tRNA_splic_suSen54"/>
</dbReference>
<reference evidence="5" key="2">
    <citation type="submission" date="2022-10" db="EMBL/GenBank/DDBJ databases">
        <authorList>
            <consortium name="ENA_rothamsted_submissions"/>
            <consortium name="culmorum"/>
            <person name="King R."/>
        </authorList>
    </citation>
    <scope>NUCLEOTIDE SEQUENCE</scope>
</reference>
<gene>
    <name evidence="5" type="ORF">CHIRRI_LOCUS7460</name>
</gene>
<sequence length="376" mass="44287">MSKIIKEGILLNGQQIFEANKKLEEYSILGKGSKEKQNEVFTAEDRQSDSTIESLYNLLKIERVYLTNKRSKGIYEKEKNRVKIMSIVGKLGVIGFFEDEQMYLKPHEALLLIEMNRLEVTYDTVTISVEQAYSIFLTSKCELSLEDYIVYSYISRIGYIIIIHDPEVDKEKFKLLEERKKVSKEDEMIWCILMQKLNMPYSKETIESNYDLYVKTKSDMDKSAAIISGQDTDNDNMEVDNAKHDNSNEPPNKKFKPNALEEDNNFLDILKTELEYLSYRQIFNKFSYVTRKTFSEFEYDKVRNLKFTFDVFLPKMHFKRTEHLSNYRIIVLRSNEEFPSNVELQRLRENQSYEVPIIIAVVSESLSVHFSICTFK</sequence>
<dbReference type="GO" id="GO:0000379">
    <property type="term" value="P:tRNA-type intron splice site recognition and cleavage"/>
    <property type="evidence" value="ECO:0007669"/>
    <property type="project" value="TreeGrafter"/>
</dbReference>
<proteinExistence type="inferred from homology"/>
<dbReference type="PANTHER" id="PTHR21027:SF1">
    <property type="entry name" value="TRNA-SPLICING ENDONUCLEASE SUBUNIT SEN54"/>
    <property type="match status" value="1"/>
</dbReference>
<dbReference type="AlphaFoldDB" id="A0A9N9RXB8"/>
<evidence type="ECO:0000259" key="4">
    <source>
        <dbReference type="Pfam" id="PF12928"/>
    </source>
</evidence>
<keyword evidence="2" id="KW-0819">tRNA processing</keyword>
<name>A0A9N9RXB8_9DIPT</name>
<feature type="region of interest" description="Disordered" evidence="3">
    <location>
        <begin position="232"/>
        <end position="257"/>
    </location>
</feature>
<reference evidence="5" key="1">
    <citation type="submission" date="2022-01" db="EMBL/GenBank/DDBJ databases">
        <authorList>
            <person name="King R."/>
        </authorList>
    </citation>
    <scope>NUCLEOTIDE SEQUENCE</scope>
</reference>
<evidence type="ECO:0000313" key="5">
    <source>
        <dbReference type="EMBL" id="CAG9804577.1"/>
    </source>
</evidence>
<accession>A0A9N9RXB8</accession>
<dbReference type="GO" id="GO:0000214">
    <property type="term" value="C:tRNA-intron endonuclease complex"/>
    <property type="evidence" value="ECO:0007669"/>
    <property type="project" value="TreeGrafter"/>
</dbReference>
<evidence type="ECO:0000256" key="1">
    <source>
        <dbReference type="ARBA" id="ARBA00005736"/>
    </source>
</evidence>
<dbReference type="PANTHER" id="PTHR21027">
    <property type="entry name" value="TRNA-SPLICING ENDONUCLEASE SUBUNIT SEN54"/>
    <property type="match status" value="1"/>
</dbReference>
<evidence type="ECO:0000313" key="6">
    <source>
        <dbReference type="Proteomes" id="UP001153620"/>
    </source>
</evidence>
<comment type="similarity">
    <text evidence="1">Belongs to the SEN54 family.</text>
</comment>
<dbReference type="OrthoDB" id="408683at2759"/>